<dbReference type="OMA" id="RTQLEYR"/>
<dbReference type="InterPro" id="IPR001810">
    <property type="entry name" value="F-box_dom"/>
</dbReference>
<dbReference type="eggNOG" id="ENOG502SKDB">
    <property type="taxonomic scope" value="Eukaryota"/>
</dbReference>
<dbReference type="EMBL" id="CM000762">
    <property type="protein sequence ID" value="EES02831.1"/>
    <property type="molecule type" value="Genomic_DNA"/>
</dbReference>
<proteinExistence type="predicted"/>
<dbReference type="Gene3D" id="1.20.1280.50">
    <property type="match status" value="1"/>
</dbReference>
<dbReference type="PANTHER" id="PTHR32133:SF386">
    <property type="entry name" value="F-BOX DOMAIN-CONTAINING PROTEIN"/>
    <property type="match status" value="1"/>
</dbReference>
<feature type="domain" description="F-box" evidence="1">
    <location>
        <begin position="14"/>
        <end position="57"/>
    </location>
</feature>
<reference evidence="2 3" key="1">
    <citation type="journal article" date="2009" name="Nature">
        <title>The Sorghum bicolor genome and the diversification of grasses.</title>
        <authorList>
            <person name="Paterson A.H."/>
            <person name="Bowers J.E."/>
            <person name="Bruggmann R."/>
            <person name="Dubchak I."/>
            <person name="Grimwood J."/>
            <person name="Gundlach H."/>
            <person name="Haberer G."/>
            <person name="Hellsten U."/>
            <person name="Mitros T."/>
            <person name="Poliakov A."/>
            <person name="Schmutz J."/>
            <person name="Spannagl M."/>
            <person name="Tang H."/>
            <person name="Wang X."/>
            <person name="Wicker T."/>
            <person name="Bharti A.K."/>
            <person name="Chapman J."/>
            <person name="Feltus F.A."/>
            <person name="Gowik U."/>
            <person name="Grigoriev I.V."/>
            <person name="Lyons E."/>
            <person name="Maher C.A."/>
            <person name="Martis M."/>
            <person name="Narechania A."/>
            <person name="Otillar R.P."/>
            <person name="Penning B.W."/>
            <person name="Salamov A.A."/>
            <person name="Wang Y."/>
            <person name="Zhang L."/>
            <person name="Carpita N.C."/>
            <person name="Freeling M."/>
            <person name="Gingle A.R."/>
            <person name="Hash C.T."/>
            <person name="Keller B."/>
            <person name="Klein P."/>
            <person name="Kresovich S."/>
            <person name="McCann M.C."/>
            <person name="Ming R."/>
            <person name="Peterson D.G."/>
            <person name="Mehboob-ur-Rahman"/>
            <person name="Ware D."/>
            <person name="Westhoff P."/>
            <person name="Mayer K.F."/>
            <person name="Messing J."/>
            <person name="Rokhsar D.S."/>
        </authorList>
    </citation>
    <scope>NUCLEOTIDE SEQUENCE [LARGE SCALE GENOMIC DNA]</scope>
    <source>
        <strain evidence="3">cv. BTx623</strain>
    </source>
</reference>
<accession>C5XI26</accession>
<sequence length="382" mass="42217">MAPRPAAAAAAAALMDELVEEILLRIPPDDPARLLHAALVCKRWRRIVSDPRFRSRFCEFHRTPPMLGFIRNHERGSSFVSTSSFRAPPADRVNSRAIDARHGRVLLQSRGPSDHNPWEDSFHVWVPITGERRKLPVLLPGPIYPWSWNAAVLCAAATEGCEHLDCHRGPFLVVFVGNGDVVETPVMCAHVYSSESDSWSQQISAPHIYDDLGLNPSAFAENSLYFRCMHSVLKYDLATQELSLILLPEESFFWGCALLMATEGGELGLAYIFTSRLYLWSRKAGPNNGAGWARKVIKLTALLPAHDDSLVPMGLTGFAHGLDVFFLRTSVGIFTFDLKSIRFITKVCEESFCDASFPYMSFCTPALGAASAEGSRTGTSNA</sequence>
<evidence type="ECO:0000259" key="1">
    <source>
        <dbReference type="SMART" id="SM00256"/>
    </source>
</evidence>
<organism evidence="2 3">
    <name type="scientific">Sorghum bicolor</name>
    <name type="common">Sorghum</name>
    <name type="synonym">Sorghum vulgare</name>
    <dbReference type="NCBI Taxonomy" id="4558"/>
    <lineage>
        <taxon>Eukaryota</taxon>
        <taxon>Viridiplantae</taxon>
        <taxon>Streptophyta</taxon>
        <taxon>Embryophyta</taxon>
        <taxon>Tracheophyta</taxon>
        <taxon>Spermatophyta</taxon>
        <taxon>Magnoliopsida</taxon>
        <taxon>Liliopsida</taxon>
        <taxon>Poales</taxon>
        <taxon>Poaceae</taxon>
        <taxon>PACMAD clade</taxon>
        <taxon>Panicoideae</taxon>
        <taxon>Andropogonodae</taxon>
        <taxon>Andropogoneae</taxon>
        <taxon>Sorghinae</taxon>
        <taxon>Sorghum</taxon>
    </lineage>
</organism>
<name>C5XI26_SORBI</name>
<dbReference type="InParanoid" id="C5XI26"/>
<dbReference type="AlphaFoldDB" id="C5XI26"/>
<dbReference type="Pfam" id="PF00646">
    <property type="entry name" value="F-box"/>
    <property type="match status" value="1"/>
</dbReference>
<dbReference type="SMART" id="SM00256">
    <property type="entry name" value="FBOX"/>
    <property type="match status" value="1"/>
</dbReference>
<dbReference type="KEGG" id="sbi:8078158"/>
<keyword evidence="3" id="KW-1185">Reference proteome</keyword>
<reference evidence="3" key="2">
    <citation type="journal article" date="2018" name="Plant J.">
        <title>The Sorghum bicolor reference genome: improved assembly, gene annotations, a transcriptome atlas, and signatures of genome organization.</title>
        <authorList>
            <person name="McCormick R.F."/>
            <person name="Truong S.K."/>
            <person name="Sreedasyam A."/>
            <person name="Jenkins J."/>
            <person name="Shu S."/>
            <person name="Sims D."/>
            <person name="Kennedy M."/>
            <person name="Amirebrahimi M."/>
            <person name="Weers B.D."/>
            <person name="McKinley B."/>
            <person name="Mattison A."/>
            <person name="Morishige D.T."/>
            <person name="Grimwood J."/>
            <person name="Schmutz J."/>
            <person name="Mullet J.E."/>
        </authorList>
    </citation>
    <scope>NUCLEOTIDE SEQUENCE [LARGE SCALE GENOMIC DNA]</scope>
    <source>
        <strain evidence="3">cv. BTx623</strain>
    </source>
</reference>
<dbReference type="OrthoDB" id="672337at2759"/>
<protein>
    <recommendedName>
        <fullName evidence="1">F-box domain-containing protein</fullName>
    </recommendedName>
</protein>
<evidence type="ECO:0000313" key="3">
    <source>
        <dbReference type="Proteomes" id="UP000000768"/>
    </source>
</evidence>
<dbReference type="Proteomes" id="UP000000768">
    <property type="component" value="Chromosome 3"/>
</dbReference>
<dbReference type="Gramene" id="EES02831">
    <property type="protein sequence ID" value="EES02831"/>
    <property type="gene ID" value="SORBI_3003G140900"/>
</dbReference>
<evidence type="ECO:0000313" key="2">
    <source>
        <dbReference type="EMBL" id="EES02831.1"/>
    </source>
</evidence>
<dbReference type="SUPFAM" id="SSF81383">
    <property type="entry name" value="F-box domain"/>
    <property type="match status" value="1"/>
</dbReference>
<dbReference type="InterPro" id="IPR036047">
    <property type="entry name" value="F-box-like_dom_sf"/>
</dbReference>
<dbReference type="PANTHER" id="PTHR32133">
    <property type="entry name" value="OS07G0120400 PROTEIN"/>
    <property type="match status" value="1"/>
</dbReference>
<gene>
    <name evidence="2" type="ORF">SORBI_3003G140900</name>
</gene>
<dbReference type="HOGENOM" id="CLU_017945_2_1_1"/>